<evidence type="ECO:0000256" key="13">
    <source>
        <dbReference type="PROSITE-ProRule" id="PRU10141"/>
    </source>
</evidence>
<name>I1QEU1_ORYGL</name>
<evidence type="ECO:0000256" key="8">
    <source>
        <dbReference type="ARBA" id="ARBA00022840"/>
    </source>
</evidence>
<dbReference type="GO" id="GO:0005524">
    <property type="term" value="F:ATP binding"/>
    <property type="evidence" value="ECO:0007669"/>
    <property type="project" value="UniProtKB-UniRule"/>
</dbReference>
<evidence type="ECO:0000256" key="12">
    <source>
        <dbReference type="ARBA" id="ARBA00058225"/>
    </source>
</evidence>
<keyword evidence="9" id="KW-0464">Manganese</keyword>
<proteinExistence type="inferred from homology"/>
<dbReference type="SUPFAM" id="SSF56112">
    <property type="entry name" value="Protein kinase-like (PK-like)"/>
    <property type="match status" value="1"/>
</dbReference>
<dbReference type="GO" id="GO:0004674">
    <property type="term" value="F:protein serine/threonine kinase activity"/>
    <property type="evidence" value="ECO:0007669"/>
    <property type="project" value="UniProtKB-KW"/>
</dbReference>
<sequence>MQKTSMNPVTDPVAAATGRVAIRQLPIKTQPNSQSLTPFLQLPPKPPPNLLFSSPLASVELRHRARARRRRRPSHPRRAPAMRMGKYEMGRALGEGHFGKVKLARHADTGAAFAIKILDRQRILAMKIDEQIKREIATLKLLKHPNVVRLHEVSASKTKIYMVLEYVNGGELFDKIALKGKLSEKEGRKLFQQLMDAVSYCHEKGVYHRDLKPENVLVDAKGNIKVSDFGLSALPQNQRKDGLLHTTCGSPNYIAPEVRIKHSVLLNRGYDGSLSDIWSCGVILYVMLTGNLPFDDQNTVVLYQKILKGDARIPKWLSPGAQDILRKILDPNPITRLDITGIRAHEWFRQDYTPAMPFDDDDDNNISDGNLHMTENQDIETSPAISQINAFQLIGMSSCLDLSGFFEKEDVSERKIRFVSNYSPTSLFEKIESTVTEKGFQVQKNSGKLKVIQVCKEPANPRGHGNLLISAEVFEINESLYVVELKRSSGDCSLYRQLCASLSEDLGICKRQQLLKKDSMRQDLCRHNSSF</sequence>
<evidence type="ECO:0000256" key="11">
    <source>
        <dbReference type="ARBA" id="ARBA00048679"/>
    </source>
</evidence>
<evidence type="ECO:0000256" key="4">
    <source>
        <dbReference type="ARBA" id="ARBA00022527"/>
    </source>
</evidence>
<dbReference type="FunFam" id="3.30.200.20:FF:000096">
    <property type="entry name" value="Non-specific serine/threonine protein kinase"/>
    <property type="match status" value="1"/>
</dbReference>
<dbReference type="OMA" id="KVMQEHK"/>
<comment type="cofactor">
    <cofactor evidence="1">
        <name>Mn(2+)</name>
        <dbReference type="ChEBI" id="CHEBI:29035"/>
    </cofactor>
</comment>
<dbReference type="InterPro" id="IPR008271">
    <property type="entry name" value="Ser/Thr_kinase_AS"/>
</dbReference>
<dbReference type="PROSITE" id="PS50011">
    <property type="entry name" value="PROTEIN_KINASE_DOM"/>
    <property type="match status" value="1"/>
</dbReference>
<evidence type="ECO:0000256" key="9">
    <source>
        <dbReference type="ARBA" id="ARBA00023211"/>
    </source>
</evidence>
<evidence type="ECO:0000256" key="2">
    <source>
        <dbReference type="ARBA" id="ARBA00006234"/>
    </source>
</evidence>
<dbReference type="PANTHER" id="PTHR43895">
    <property type="entry name" value="CALCIUM/CALMODULIN-DEPENDENT PROTEIN KINASE KINASE-RELATED"/>
    <property type="match status" value="1"/>
</dbReference>
<keyword evidence="5" id="KW-0808">Transferase</keyword>
<dbReference type="InterPro" id="IPR017441">
    <property type="entry name" value="Protein_kinase_ATP_BS"/>
</dbReference>
<dbReference type="AlphaFoldDB" id="I1QEU1"/>
<evidence type="ECO:0000313" key="17">
    <source>
        <dbReference type="Proteomes" id="UP000007306"/>
    </source>
</evidence>
<dbReference type="PROSITE" id="PS50816">
    <property type="entry name" value="NAF"/>
    <property type="match status" value="1"/>
</dbReference>
<feature type="domain" description="NAF" evidence="15">
    <location>
        <begin position="383"/>
        <end position="407"/>
    </location>
</feature>
<evidence type="ECO:0000256" key="6">
    <source>
        <dbReference type="ARBA" id="ARBA00022741"/>
    </source>
</evidence>
<evidence type="ECO:0000313" key="16">
    <source>
        <dbReference type="EnsemblPlants" id="ORGLA07G0263300.1"/>
    </source>
</evidence>
<organism evidence="16 17">
    <name type="scientific">Oryza glaberrima</name>
    <name type="common">African rice</name>
    <dbReference type="NCBI Taxonomy" id="4538"/>
    <lineage>
        <taxon>Eukaryota</taxon>
        <taxon>Viridiplantae</taxon>
        <taxon>Streptophyta</taxon>
        <taxon>Embryophyta</taxon>
        <taxon>Tracheophyta</taxon>
        <taxon>Spermatophyta</taxon>
        <taxon>Magnoliopsida</taxon>
        <taxon>Liliopsida</taxon>
        <taxon>Poales</taxon>
        <taxon>Poaceae</taxon>
        <taxon>BOP clade</taxon>
        <taxon>Oryzoideae</taxon>
        <taxon>Oryzeae</taxon>
        <taxon>Oryzinae</taxon>
        <taxon>Oryza</taxon>
    </lineage>
</organism>
<comment type="catalytic activity">
    <reaction evidence="11">
        <text>L-seryl-[protein] + ATP = O-phospho-L-seryl-[protein] + ADP + H(+)</text>
        <dbReference type="Rhea" id="RHEA:17989"/>
        <dbReference type="Rhea" id="RHEA-COMP:9863"/>
        <dbReference type="Rhea" id="RHEA-COMP:11604"/>
        <dbReference type="ChEBI" id="CHEBI:15378"/>
        <dbReference type="ChEBI" id="CHEBI:29999"/>
        <dbReference type="ChEBI" id="CHEBI:30616"/>
        <dbReference type="ChEBI" id="CHEBI:83421"/>
        <dbReference type="ChEBI" id="CHEBI:456216"/>
        <dbReference type="EC" id="2.7.11.1"/>
    </reaction>
</comment>
<accession>I1QEU1</accession>
<dbReference type="CDD" id="cd12195">
    <property type="entry name" value="CIPK_C"/>
    <property type="match status" value="1"/>
</dbReference>
<feature type="domain" description="Protein kinase" evidence="14">
    <location>
        <begin position="87"/>
        <end position="348"/>
    </location>
</feature>
<protein>
    <recommendedName>
        <fullName evidence="3">non-specific serine/threonine protein kinase</fullName>
        <ecNumber evidence="3">2.7.11.1</ecNumber>
    </recommendedName>
</protein>
<dbReference type="Gene3D" id="3.30.310.80">
    <property type="entry name" value="Kinase associated domain 1, KA1"/>
    <property type="match status" value="1"/>
</dbReference>
<feature type="binding site" evidence="13">
    <location>
        <position position="116"/>
    </location>
    <ligand>
        <name>ATP</name>
        <dbReference type="ChEBI" id="CHEBI:30616"/>
    </ligand>
</feature>
<dbReference type="FunFam" id="1.10.510.10:FF:000279">
    <property type="entry name" value="Non-specific serine/threonine protein kinase"/>
    <property type="match status" value="1"/>
</dbReference>
<reference evidence="17" key="2">
    <citation type="submission" date="2018-04" db="EMBL/GenBank/DDBJ databases">
        <title>OglaRS2 (Oryza glaberrima Reference Sequence Version 2).</title>
        <authorList>
            <person name="Zhang J."/>
            <person name="Kudrna D."/>
            <person name="Lee S."/>
            <person name="Talag J."/>
            <person name="Rajasekar S."/>
            <person name="Wing R.A."/>
        </authorList>
    </citation>
    <scope>NUCLEOTIDE SEQUENCE [LARGE SCALE GENOMIC DNA]</scope>
    <source>
        <strain evidence="17">cv. IRGC 96717</strain>
    </source>
</reference>
<evidence type="ECO:0000256" key="3">
    <source>
        <dbReference type="ARBA" id="ARBA00012513"/>
    </source>
</evidence>
<dbReference type="eggNOG" id="KOG0583">
    <property type="taxonomic scope" value="Eukaryota"/>
</dbReference>
<evidence type="ECO:0000259" key="15">
    <source>
        <dbReference type="PROSITE" id="PS50816"/>
    </source>
</evidence>
<keyword evidence="7" id="KW-0418">Kinase</keyword>
<evidence type="ECO:0000256" key="7">
    <source>
        <dbReference type="ARBA" id="ARBA00022777"/>
    </source>
</evidence>
<comment type="function">
    <text evidence="12">CIPK serine-threonine protein kinases interact with CBL proteins. Binding of a CBL protein to the regulatory NAF domain of CIPK protein lead to the activation of the kinase in a calcium-dependent manner.</text>
</comment>
<dbReference type="Gramene" id="ORGLA07G0263300.1">
    <property type="protein sequence ID" value="ORGLA07G0263300.1"/>
    <property type="gene ID" value="ORGLA07G0263300"/>
</dbReference>
<dbReference type="InterPro" id="IPR011009">
    <property type="entry name" value="Kinase-like_dom_sf"/>
</dbReference>
<dbReference type="HOGENOM" id="CLU_000288_59_0_1"/>
<dbReference type="SMART" id="SM00220">
    <property type="entry name" value="S_TKc"/>
    <property type="match status" value="1"/>
</dbReference>
<dbReference type="Gene3D" id="3.30.200.20">
    <property type="entry name" value="Phosphorylase Kinase, domain 1"/>
    <property type="match status" value="1"/>
</dbReference>
<dbReference type="FunFam" id="3.30.310.80:FF:000015">
    <property type="entry name" value="Non-specific serine/threonine protein kinase"/>
    <property type="match status" value="1"/>
</dbReference>
<reference evidence="16" key="1">
    <citation type="submission" date="2015-06" db="UniProtKB">
        <authorList>
            <consortium name="EnsemblPlants"/>
        </authorList>
    </citation>
    <scope>IDENTIFICATION</scope>
</reference>
<evidence type="ECO:0000259" key="14">
    <source>
        <dbReference type="PROSITE" id="PS50011"/>
    </source>
</evidence>
<dbReference type="EnsemblPlants" id="ORGLA07G0263300.1">
    <property type="protein sequence ID" value="ORGLA07G0263300.1"/>
    <property type="gene ID" value="ORGLA07G0263300"/>
</dbReference>
<evidence type="ECO:0000256" key="5">
    <source>
        <dbReference type="ARBA" id="ARBA00022679"/>
    </source>
</evidence>
<dbReference type="InterPro" id="IPR000719">
    <property type="entry name" value="Prot_kinase_dom"/>
</dbReference>
<comment type="catalytic activity">
    <reaction evidence="10">
        <text>L-threonyl-[protein] + ATP = O-phospho-L-threonyl-[protein] + ADP + H(+)</text>
        <dbReference type="Rhea" id="RHEA:46608"/>
        <dbReference type="Rhea" id="RHEA-COMP:11060"/>
        <dbReference type="Rhea" id="RHEA-COMP:11605"/>
        <dbReference type="ChEBI" id="CHEBI:15378"/>
        <dbReference type="ChEBI" id="CHEBI:30013"/>
        <dbReference type="ChEBI" id="CHEBI:30616"/>
        <dbReference type="ChEBI" id="CHEBI:61977"/>
        <dbReference type="ChEBI" id="CHEBI:456216"/>
        <dbReference type="EC" id="2.7.11.1"/>
    </reaction>
</comment>
<dbReference type="PROSITE" id="PS00107">
    <property type="entry name" value="PROTEIN_KINASE_ATP"/>
    <property type="match status" value="1"/>
</dbReference>
<dbReference type="PANTHER" id="PTHR43895:SF65">
    <property type="entry name" value="CBL-INTERACTING PROTEIN KINASE 21"/>
    <property type="match status" value="1"/>
</dbReference>
<dbReference type="PROSITE" id="PS00108">
    <property type="entry name" value="PROTEIN_KINASE_ST"/>
    <property type="match status" value="1"/>
</dbReference>
<dbReference type="GO" id="GO:0106310">
    <property type="term" value="F:protein serine kinase activity"/>
    <property type="evidence" value="ECO:0007669"/>
    <property type="project" value="RHEA"/>
</dbReference>
<comment type="similarity">
    <text evidence="2">Belongs to the protein kinase superfamily. CAMK Ser/Thr protein kinase family. SNF1 subfamily.</text>
</comment>
<dbReference type="STRING" id="4538.I1QEU1"/>
<dbReference type="Pfam" id="PF03822">
    <property type="entry name" value="NAF"/>
    <property type="match status" value="1"/>
</dbReference>
<dbReference type="Pfam" id="PF00069">
    <property type="entry name" value="Pkinase"/>
    <property type="match status" value="1"/>
</dbReference>
<dbReference type="InterPro" id="IPR004041">
    <property type="entry name" value="NAF_dom"/>
</dbReference>
<dbReference type="Gene3D" id="1.10.510.10">
    <property type="entry name" value="Transferase(Phosphotransferase) domain 1"/>
    <property type="match status" value="1"/>
</dbReference>
<dbReference type="GO" id="GO:0007165">
    <property type="term" value="P:signal transduction"/>
    <property type="evidence" value="ECO:0007669"/>
    <property type="project" value="InterPro"/>
</dbReference>
<evidence type="ECO:0000256" key="10">
    <source>
        <dbReference type="ARBA" id="ARBA00047899"/>
    </source>
</evidence>
<dbReference type="Proteomes" id="UP000007306">
    <property type="component" value="Unassembled WGS sequence"/>
</dbReference>
<keyword evidence="4" id="KW-0723">Serine/threonine-protein kinase</keyword>
<keyword evidence="17" id="KW-1185">Reference proteome</keyword>
<dbReference type="EC" id="2.7.11.1" evidence="3"/>
<keyword evidence="8 13" id="KW-0067">ATP-binding</keyword>
<keyword evidence="6 13" id="KW-0547">Nucleotide-binding</keyword>
<evidence type="ECO:0000256" key="1">
    <source>
        <dbReference type="ARBA" id="ARBA00001936"/>
    </source>
</evidence>
<dbReference type="InterPro" id="IPR018451">
    <property type="entry name" value="NAF/FISL_domain"/>
</dbReference>